<feature type="region of interest" description="Disordered" evidence="1">
    <location>
        <begin position="179"/>
        <end position="224"/>
    </location>
</feature>
<dbReference type="GO" id="GO:0097546">
    <property type="term" value="C:ciliary base"/>
    <property type="evidence" value="ECO:0007669"/>
    <property type="project" value="InterPro"/>
</dbReference>
<accession>A0A671XZ83</accession>
<dbReference type="PANTHER" id="PTHR31191">
    <property type="entry name" value="CENTROSOMAL PROTEIN CEP126"/>
    <property type="match status" value="1"/>
</dbReference>
<feature type="compositionally biased region" description="Basic and acidic residues" evidence="1">
    <location>
        <begin position="181"/>
        <end position="195"/>
    </location>
</feature>
<feature type="compositionally biased region" description="Low complexity" evidence="1">
    <location>
        <begin position="592"/>
        <end position="601"/>
    </location>
</feature>
<feature type="region of interest" description="Disordered" evidence="1">
    <location>
        <begin position="856"/>
        <end position="902"/>
    </location>
</feature>
<evidence type="ECO:0000313" key="2">
    <source>
        <dbReference type="Ensembl" id="ENSSAUP00010056539.1"/>
    </source>
</evidence>
<dbReference type="GeneTree" id="ENSGT00390000013786"/>
<feature type="region of interest" description="Disordered" evidence="1">
    <location>
        <begin position="660"/>
        <end position="705"/>
    </location>
</feature>
<dbReference type="GO" id="GO:0005813">
    <property type="term" value="C:centrosome"/>
    <property type="evidence" value="ECO:0007669"/>
    <property type="project" value="InterPro"/>
</dbReference>
<feature type="compositionally biased region" description="Basic and acidic residues" evidence="1">
    <location>
        <begin position="213"/>
        <end position="222"/>
    </location>
</feature>
<organism evidence="2 3">
    <name type="scientific">Sparus aurata</name>
    <name type="common">Gilthead sea bream</name>
    <dbReference type="NCBI Taxonomy" id="8175"/>
    <lineage>
        <taxon>Eukaryota</taxon>
        <taxon>Metazoa</taxon>
        <taxon>Chordata</taxon>
        <taxon>Craniata</taxon>
        <taxon>Vertebrata</taxon>
        <taxon>Euteleostomi</taxon>
        <taxon>Actinopterygii</taxon>
        <taxon>Neopterygii</taxon>
        <taxon>Teleostei</taxon>
        <taxon>Neoteleostei</taxon>
        <taxon>Acanthomorphata</taxon>
        <taxon>Eupercaria</taxon>
        <taxon>Spariformes</taxon>
        <taxon>Sparidae</taxon>
        <taxon>Sparus</taxon>
    </lineage>
</organism>
<proteinExistence type="predicted"/>
<evidence type="ECO:0000256" key="1">
    <source>
        <dbReference type="SAM" id="MobiDB-lite"/>
    </source>
</evidence>
<feature type="region of interest" description="Disordered" evidence="1">
    <location>
        <begin position="583"/>
        <end position="626"/>
    </location>
</feature>
<dbReference type="GO" id="GO:1905515">
    <property type="term" value="P:non-motile cilium assembly"/>
    <property type="evidence" value="ECO:0007669"/>
    <property type="project" value="InterPro"/>
</dbReference>
<dbReference type="OMA" id="HISKPNV"/>
<dbReference type="PANTHER" id="PTHR31191:SF4">
    <property type="entry name" value="CENTROSOMAL PROTEIN OF 126 KDA"/>
    <property type="match status" value="1"/>
</dbReference>
<evidence type="ECO:0008006" key="4">
    <source>
        <dbReference type="Google" id="ProtNLM"/>
    </source>
</evidence>
<dbReference type="GO" id="GO:0007052">
    <property type="term" value="P:mitotic spindle organization"/>
    <property type="evidence" value="ECO:0007669"/>
    <property type="project" value="InterPro"/>
</dbReference>
<sequence>MMQVPQDTFFYHSNSRLGADGGLENERQLLVEEQKLCKARARRFSVETNRRRKALEERQKQRDVQEQRLRQNILQQRRQRVQDATERFQRAHLPPSQRYRQSSRRNAPNIEDALSQIQSQLSSHSGQSSFLSSNSSVNRSCTPSPKPPTVCKSSHRQALSAVEAYTKLLQEQSMTCFRNSQHTEKAQEKQQDHSPQDSQLSDCCNSESLSSKDSLENEDPYHSTKHHQYSFSSFLLDSEKPHPDLRKQNDLCPTSDITSFSTMMLLGDNLPQSRKLHEAKTKTQEDSEGQNSKMHSTKASWGFTSVEQTPKTEFQPALHNCNLFTLCEILSTDPEHFEVNSSQHSPNDNIIVTSGAASSNTALQSSCPKQETLLDLRQQRVSDDRQLKHPSATEILLPAKNGNSKDILLRAPPKPNIFLHDSATDNDSKEGPLQQTGKEIHYLSSQKDPSVSINNLNKVLNSEPKTDTALLQHTCLSNIQSDSRKCLKRSEEEVQKLPVSVGTSHSECEVRFIKGILKKQSKYMSGDTTCVYGSGHLIFAKQVALAIRDSVELTRAKTKDAEGKDSVKKKLRWFDEVQEDKKQGIMKKMKSKSNLNQSSNNSDDHQLSITTVSGASKSGPSVTSPASTGYHFTKQAWADVVVQVSLAQEQTDEVKVPWSSIATGGPKVPRRERSARAAAGPVSSRTRKGTVIRPQSATEVSQIAKTQGKIMVPRPPPRMEYVEDKTPYITKTPYGVDHASVNCKQAVAVEQALHKDNSERFFSPYTHHVMRTDSTVMYTPLPPSHTCPVSEGNTKGTPSSSHQETQGGSRRRGTMYNEKGLRLHCTPTDEEITQLWSGVRTALATKDAKAKLRRQALESGRVVRKSCVEQSRQPPGSGNRRLPQTSQPTKQTTEPVSQFSGTYDVAFPDAGLESAAQLHLAEEHAEGRLEERGIVAAMGTAQTQRPGTVQQRSQQQGLTTISLEEQKILLSLDRLNHQLFCIKEHVGANTGTRGLVLIDGPSVSMNFLERKQDRSLTVPHVLLDTSFSFIFQTREAKVGNHHKHRASSANNRSRQKKF</sequence>
<feature type="compositionally biased region" description="Polar residues" evidence="1">
    <location>
        <begin position="791"/>
        <end position="808"/>
    </location>
</feature>
<feature type="compositionally biased region" description="Polar residues" evidence="1">
    <location>
        <begin position="609"/>
        <end position="626"/>
    </location>
</feature>
<reference evidence="2" key="1">
    <citation type="submission" date="2021-04" db="EMBL/GenBank/DDBJ databases">
        <authorList>
            <consortium name="Wellcome Sanger Institute Data Sharing"/>
        </authorList>
    </citation>
    <scope>NUCLEOTIDE SEQUENCE [LARGE SCALE GENOMIC DNA]</scope>
</reference>
<dbReference type="AlphaFoldDB" id="A0A671XZ83"/>
<feature type="compositionally biased region" description="Basic and acidic residues" evidence="1">
    <location>
        <begin position="275"/>
        <end position="285"/>
    </location>
</feature>
<feature type="region of interest" description="Disordered" evidence="1">
    <location>
        <begin position="1038"/>
        <end position="1058"/>
    </location>
</feature>
<gene>
    <name evidence="2" type="primary">cep126</name>
</gene>
<keyword evidence="3" id="KW-1185">Reference proteome</keyword>
<dbReference type="Ensembl" id="ENSSAUT00010059390.1">
    <property type="protein sequence ID" value="ENSSAUP00010056539.1"/>
    <property type="gene ID" value="ENSSAUG00010023191.1"/>
</dbReference>
<dbReference type="Proteomes" id="UP000472265">
    <property type="component" value="Chromosome 2"/>
</dbReference>
<dbReference type="InterPro" id="IPR028257">
    <property type="entry name" value="CEP126"/>
</dbReference>
<feature type="compositionally biased region" description="Polar residues" evidence="1">
    <location>
        <begin position="868"/>
        <end position="901"/>
    </location>
</feature>
<dbReference type="GO" id="GO:0030496">
    <property type="term" value="C:midbody"/>
    <property type="evidence" value="ECO:0007669"/>
    <property type="project" value="TreeGrafter"/>
</dbReference>
<reference evidence="2" key="3">
    <citation type="submission" date="2025-09" db="UniProtKB">
        <authorList>
            <consortium name="Ensembl"/>
        </authorList>
    </citation>
    <scope>IDENTIFICATION</scope>
</reference>
<name>A0A671XZ83_SPAAU</name>
<dbReference type="InParanoid" id="A0A671XZ83"/>
<evidence type="ECO:0000313" key="3">
    <source>
        <dbReference type="Proteomes" id="UP000472265"/>
    </source>
</evidence>
<feature type="compositionally biased region" description="Low complexity" evidence="1">
    <location>
        <begin position="117"/>
        <end position="136"/>
    </location>
</feature>
<dbReference type="Pfam" id="PF15352">
    <property type="entry name" value="K1377"/>
    <property type="match status" value="2"/>
</dbReference>
<feature type="region of interest" description="Disordered" evidence="1">
    <location>
        <begin position="785"/>
        <end position="817"/>
    </location>
</feature>
<feature type="compositionally biased region" description="Polar residues" evidence="1">
    <location>
        <begin position="196"/>
        <end position="212"/>
    </location>
</feature>
<feature type="region of interest" description="Disordered" evidence="1">
    <location>
        <begin position="272"/>
        <end position="297"/>
    </location>
</feature>
<dbReference type="GO" id="GO:0031122">
    <property type="term" value="P:cytoplasmic microtubule organization"/>
    <property type="evidence" value="ECO:0007669"/>
    <property type="project" value="InterPro"/>
</dbReference>
<feature type="region of interest" description="Disordered" evidence="1">
    <location>
        <begin position="117"/>
        <end position="155"/>
    </location>
</feature>
<feature type="compositionally biased region" description="Polar residues" evidence="1">
    <location>
        <begin position="693"/>
        <end position="705"/>
    </location>
</feature>
<protein>
    <recommendedName>
        <fullName evidence="4">Centrosomal protein 126</fullName>
    </recommendedName>
</protein>
<reference evidence="2" key="2">
    <citation type="submission" date="2025-08" db="UniProtKB">
        <authorList>
            <consortium name="Ensembl"/>
        </authorList>
    </citation>
    <scope>IDENTIFICATION</scope>
</reference>